<evidence type="ECO:0000256" key="4">
    <source>
        <dbReference type="ARBA" id="ARBA00022989"/>
    </source>
</evidence>
<feature type="domain" description="EamA" evidence="8">
    <location>
        <begin position="7"/>
        <end position="130"/>
    </location>
</feature>
<feature type="domain" description="EamA" evidence="8">
    <location>
        <begin position="144"/>
        <end position="281"/>
    </location>
</feature>
<dbReference type="PANTHER" id="PTHR32322">
    <property type="entry name" value="INNER MEMBRANE TRANSPORTER"/>
    <property type="match status" value="1"/>
</dbReference>
<evidence type="ECO:0000256" key="1">
    <source>
        <dbReference type="ARBA" id="ARBA00004141"/>
    </source>
</evidence>
<organism evidence="9 10">
    <name type="scientific">Cellulomonas alba</name>
    <dbReference type="NCBI Taxonomy" id="3053467"/>
    <lineage>
        <taxon>Bacteria</taxon>
        <taxon>Bacillati</taxon>
        <taxon>Actinomycetota</taxon>
        <taxon>Actinomycetes</taxon>
        <taxon>Micrococcales</taxon>
        <taxon>Cellulomonadaceae</taxon>
        <taxon>Cellulomonas</taxon>
    </lineage>
</organism>
<feature type="transmembrane region" description="Helical" evidence="7">
    <location>
        <begin position="242"/>
        <end position="261"/>
    </location>
</feature>
<dbReference type="Pfam" id="PF00892">
    <property type="entry name" value="EamA"/>
    <property type="match status" value="2"/>
</dbReference>
<keyword evidence="4 7" id="KW-1133">Transmembrane helix</keyword>
<keyword evidence="5 7" id="KW-0472">Membrane</keyword>
<feature type="transmembrane region" description="Helical" evidence="7">
    <location>
        <begin position="210"/>
        <end position="230"/>
    </location>
</feature>
<gene>
    <name evidence="9" type="ORF">QRT04_06965</name>
</gene>
<name>A0ABT7SEQ1_9CELL</name>
<dbReference type="RefSeq" id="WP_289454437.1">
    <property type="nucleotide sequence ID" value="NZ_JAUCGQ010000001.1"/>
</dbReference>
<feature type="region of interest" description="Disordered" evidence="6">
    <location>
        <begin position="286"/>
        <end position="316"/>
    </location>
</feature>
<evidence type="ECO:0000313" key="9">
    <source>
        <dbReference type="EMBL" id="MDM7854666.1"/>
    </source>
</evidence>
<evidence type="ECO:0000259" key="8">
    <source>
        <dbReference type="Pfam" id="PF00892"/>
    </source>
</evidence>
<feature type="transmembrane region" description="Helical" evidence="7">
    <location>
        <begin position="60"/>
        <end position="80"/>
    </location>
</feature>
<proteinExistence type="inferred from homology"/>
<evidence type="ECO:0000256" key="2">
    <source>
        <dbReference type="ARBA" id="ARBA00007362"/>
    </source>
</evidence>
<accession>A0ABT7SEQ1</accession>
<evidence type="ECO:0000313" key="10">
    <source>
        <dbReference type="Proteomes" id="UP001529338"/>
    </source>
</evidence>
<dbReference type="PANTHER" id="PTHR32322:SF9">
    <property type="entry name" value="AMINO-ACID METABOLITE EFFLUX PUMP-RELATED"/>
    <property type="match status" value="1"/>
</dbReference>
<evidence type="ECO:0000256" key="5">
    <source>
        <dbReference type="ARBA" id="ARBA00023136"/>
    </source>
</evidence>
<dbReference type="Proteomes" id="UP001529338">
    <property type="component" value="Unassembled WGS sequence"/>
</dbReference>
<dbReference type="Gene3D" id="1.10.3730.20">
    <property type="match status" value="2"/>
</dbReference>
<feature type="transmembrane region" description="Helical" evidence="7">
    <location>
        <begin position="32"/>
        <end position="53"/>
    </location>
</feature>
<feature type="transmembrane region" description="Helical" evidence="7">
    <location>
        <begin position="86"/>
        <end position="108"/>
    </location>
</feature>
<sequence>MTPRDRLLAVAVAVAWGLNFVAIDASLDQFPPMFLVALRFALIAVPTLLLVPWPGVPVRWWLLYGTGFGILQFLFLYWGMAAGMPAGLASLVLQSSAPFTVVLGAVLLRERVSGRQVAGILVAVAGLAVVGWQRWESAALLPFLLTVAGGLGWAFGNLGNRLAGAGRPLHLVLWMSVVPPLPMLAVSLGVESPARIAGSFHGLTSRTGVEALAGLAYTVLVGTLLGSGLWTALMRRHPASRVAPFSMLVPVVGITAAWVLLGEHASAGELVGSAIVVAGVLSAGSRAGTAGQGRAPGTEEAPGARSSCAGQGVTPATDVPQLAMKSGYPNVPGMYSVATQTLPEASATAAE</sequence>
<dbReference type="EMBL" id="JAUCGQ010000001">
    <property type="protein sequence ID" value="MDM7854666.1"/>
    <property type="molecule type" value="Genomic_DNA"/>
</dbReference>
<feature type="transmembrane region" description="Helical" evidence="7">
    <location>
        <begin position="171"/>
        <end position="190"/>
    </location>
</feature>
<keyword evidence="10" id="KW-1185">Reference proteome</keyword>
<dbReference type="InterPro" id="IPR037185">
    <property type="entry name" value="EmrE-like"/>
</dbReference>
<reference evidence="9 10" key="1">
    <citation type="submission" date="2023-06" db="EMBL/GenBank/DDBJ databases">
        <title>Cellulomonas sp. MW4 Whole genome sequence.</title>
        <authorList>
            <person name="Park S."/>
        </authorList>
    </citation>
    <scope>NUCLEOTIDE SEQUENCE [LARGE SCALE GENOMIC DNA]</scope>
    <source>
        <strain evidence="9 10">MW4</strain>
    </source>
</reference>
<evidence type="ECO:0000256" key="6">
    <source>
        <dbReference type="SAM" id="MobiDB-lite"/>
    </source>
</evidence>
<feature type="transmembrane region" description="Helical" evidence="7">
    <location>
        <begin position="117"/>
        <end position="135"/>
    </location>
</feature>
<evidence type="ECO:0000256" key="3">
    <source>
        <dbReference type="ARBA" id="ARBA00022692"/>
    </source>
</evidence>
<dbReference type="InterPro" id="IPR050638">
    <property type="entry name" value="AA-Vitamin_Transporters"/>
</dbReference>
<protein>
    <submittedName>
        <fullName evidence="9">EamA family transporter</fullName>
    </submittedName>
</protein>
<comment type="similarity">
    <text evidence="2">Belongs to the EamA transporter family.</text>
</comment>
<dbReference type="InterPro" id="IPR000620">
    <property type="entry name" value="EamA_dom"/>
</dbReference>
<evidence type="ECO:0000256" key="7">
    <source>
        <dbReference type="SAM" id="Phobius"/>
    </source>
</evidence>
<comment type="caution">
    <text evidence="9">The sequence shown here is derived from an EMBL/GenBank/DDBJ whole genome shotgun (WGS) entry which is preliminary data.</text>
</comment>
<keyword evidence="3 7" id="KW-0812">Transmembrane</keyword>
<feature type="transmembrane region" description="Helical" evidence="7">
    <location>
        <begin position="141"/>
        <end position="159"/>
    </location>
</feature>
<comment type="subcellular location">
    <subcellularLocation>
        <location evidence="1">Membrane</location>
        <topology evidence="1">Multi-pass membrane protein</topology>
    </subcellularLocation>
</comment>
<dbReference type="SUPFAM" id="SSF103481">
    <property type="entry name" value="Multidrug resistance efflux transporter EmrE"/>
    <property type="match status" value="2"/>
</dbReference>